<dbReference type="RefSeq" id="WP_075363628.1">
    <property type="nucleotide sequence ID" value="NZ_MLBF01000004.1"/>
</dbReference>
<accession>A0A1Q8R0H8</accession>
<dbReference type="Proteomes" id="UP000186102">
    <property type="component" value="Unassembled WGS sequence"/>
</dbReference>
<comment type="caution">
    <text evidence="1">The sequence shown here is derived from an EMBL/GenBank/DDBJ whole genome shotgun (WGS) entry which is preliminary data.</text>
</comment>
<sequence length="224" mass="25681">MEFKLKMQVPFPMGLQQETALCAQEVVERYFDFFAWVQVGCPIPAEEKNEGTKEAQNNNGETVNEKWLLSKWDIEYFYGLIRPADVGCACPFGWMEKVEGVVDQQYPIFGAERFPDLFDKAAHMAWLIIKNQVFPDYNAGIAVLAVFVLLGRNEIAINPNEQDLKSFVARIHLWIKKTDREPEYEDAVIKELGNVINTWGRLTKNQDISPKSTDSLDKVRSVDN</sequence>
<dbReference type="Gene3D" id="1.20.120.1870">
    <property type="entry name" value="Fic/DOC protein, Fido domain"/>
    <property type="match status" value="1"/>
</dbReference>
<organism evidence="1 2">
    <name type="scientific">Desulfosporosinus metallidurans</name>
    <dbReference type="NCBI Taxonomy" id="1888891"/>
    <lineage>
        <taxon>Bacteria</taxon>
        <taxon>Bacillati</taxon>
        <taxon>Bacillota</taxon>
        <taxon>Clostridia</taxon>
        <taxon>Eubacteriales</taxon>
        <taxon>Desulfitobacteriaceae</taxon>
        <taxon>Desulfosporosinus</taxon>
    </lineage>
</organism>
<proteinExistence type="predicted"/>
<evidence type="ECO:0000313" key="1">
    <source>
        <dbReference type="EMBL" id="OLN33097.1"/>
    </source>
</evidence>
<evidence type="ECO:0008006" key="3">
    <source>
        <dbReference type="Google" id="ProtNLM"/>
    </source>
</evidence>
<dbReference type="InterPro" id="IPR053737">
    <property type="entry name" value="Type_II_TA_Toxin"/>
</dbReference>
<name>A0A1Q8R0H8_9FIRM</name>
<reference evidence="1 2" key="1">
    <citation type="submission" date="2016-09" db="EMBL/GenBank/DDBJ databases">
        <title>Complete genome of Desulfosporosinus sp. OL.</title>
        <authorList>
            <person name="Mardanov A."/>
            <person name="Beletsky A."/>
            <person name="Panova A."/>
            <person name="Karnachuk O."/>
            <person name="Ravin N."/>
        </authorList>
    </citation>
    <scope>NUCLEOTIDE SEQUENCE [LARGE SCALE GENOMIC DNA]</scope>
    <source>
        <strain evidence="1 2">OL</strain>
    </source>
</reference>
<dbReference type="OrthoDB" id="9802752at2"/>
<dbReference type="STRING" id="1888891.DSOL_0824"/>
<dbReference type="AlphaFoldDB" id="A0A1Q8R0H8"/>
<keyword evidence="2" id="KW-1185">Reference proteome</keyword>
<gene>
    <name evidence="1" type="ORF">DSOL_0824</name>
</gene>
<protein>
    <recommendedName>
        <fullName evidence="3">Fido domain-containing protein</fullName>
    </recommendedName>
</protein>
<dbReference type="EMBL" id="MLBF01000004">
    <property type="protein sequence ID" value="OLN33097.1"/>
    <property type="molecule type" value="Genomic_DNA"/>
</dbReference>
<evidence type="ECO:0000313" key="2">
    <source>
        <dbReference type="Proteomes" id="UP000186102"/>
    </source>
</evidence>